<comment type="caution">
    <text evidence="1">The sequence shown here is derived from an EMBL/GenBank/DDBJ whole genome shotgun (WGS) entry which is preliminary data.</text>
</comment>
<gene>
    <name evidence="1" type="ORF">S01H1_34072</name>
</gene>
<dbReference type="EMBL" id="BARS01021189">
    <property type="protein sequence ID" value="GAG13927.1"/>
    <property type="molecule type" value="Genomic_DNA"/>
</dbReference>
<proteinExistence type="predicted"/>
<sequence length="50" mass="5725">MLGGLARGRKVKKIGERYQLREPSVPYGDHFGVEKGDIGPENTYFWNDSR</sequence>
<reference evidence="1" key="1">
    <citation type="journal article" date="2014" name="Front. Microbiol.">
        <title>High frequency of phylogenetically diverse reductive dehalogenase-homologous genes in deep subseafloor sedimentary metagenomes.</title>
        <authorList>
            <person name="Kawai M."/>
            <person name="Futagami T."/>
            <person name="Toyoda A."/>
            <person name="Takaki Y."/>
            <person name="Nishi S."/>
            <person name="Hori S."/>
            <person name="Arai W."/>
            <person name="Tsubouchi T."/>
            <person name="Morono Y."/>
            <person name="Uchiyama I."/>
            <person name="Ito T."/>
            <person name="Fujiyama A."/>
            <person name="Inagaki F."/>
            <person name="Takami H."/>
        </authorList>
    </citation>
    <scope>NUCLEOTIDE SEQUENCE</scope>
    <source>
        <strain evidence="1">Expedition CK06-06</strain>
    </source>
</reference>
<protein>
    <submittedName>
        <fullName evidence="1">Uncharacterized protein</fullName>
    </submittedName>
</protein>
<accession>X0VS13</accession>
<dbReference type="AlphaFoldDB" id="X0VS13"/>
<evidence type="ECO:0000313" key="1">
    <source>
        <dbReference type="EMBL" id="GAG13927.1"/>
    </source>
</evidence>
<organism evidence="1">
    <name type="scientific">marine sediment metagenome</name>
    <dbReference type="NCBI Taxonomy" id="412755"/>
    <lineage>
        <taxon>unclassified sequences</taxon>
        <taxon>metagenomes</taxon>
        <taxon>ecological metagenomes</taxon>
    </lineage>
</organism>
<name>X0VS13_9ZZZZ</name>